<reference evidence="2 3" key="1">
    <citation type="submission" date="2024-01" db="EMBL/GenBank/DDBJ databases">
        <title>Genome assemblies of Stephania.</title>
        <authorList>
            <person name="Yang L."/>
        </authorList>
    </citation>
    <scope>NUCLEOTIDE SEQUENCE [LARGE SCALE GENOMIC DNA]</scope>
    <source>
        <strain evidence="2">JXDWG</strain>
        <tissue evidence="2">Leaf</tissue>
    </source>
</reference>
<sequence length="86" mass="9672">MVAKRRLWEARLVGEAATRSGTRGRRRPLVAGDSGGRHNWCEERRWERRDWWEAAIGGERRQLRGAAAVGGTTERRAVGGSTERGD</sequence>
<evidence type="ECO:0000256" key="1">
    <source>
        <dbReference type="SAM" id="MobiDB-lite"/>
    </source>
</evidence>
<evidence type="ECO:0000313" key="3">
    <source>
        <dbReference type="Proteomes" id="UP001419268"/>
    </source>
</evidence>
<protein>
    <submittedName>
        <fullName evidence="2">Uncharacterized protein</fullName>
    </submittedName>
</protein>
<accession>A0AAP0I0R2</accession>
<keyword evidence="3" id="KW-1185">Reference proteome</keyword>
<feature type="compositionally biased region" description="Basic and acidic residues" evidence="1">
    <location>
        <begin position="73"/>
        <end position="86"/>
    </location>
</feature>
<proteinExistence type="predicted"/>
<gene>
    <name evidence="2" type="ORF">Scep_022126</name>
</gene>
<name>A0AAP0I0R2_9MAGN</name>
<organism evidence="2 3">
    <name type="scientific">Stephania cephalantha</name>
    <dbReference type="NCBI Taxonomy" id="152367"/>
    <lineage>
        <taxon>Eukaryota</taxon>
        <taxon>Viridiplantae</taxon>
        <taxon>Streptophyta</taxon>
        <taxon>Embryophyta</taxon>
        <taxon>Tracheophyta</taxon>
        <taxon>Spermatophyta</taxon>
        <taxon>Magnoliopsida</taxon>
        <taxon>Ranunculales</taxon>
        <taxon>Menispermaceae</taxon>
        <taxon>Menispermoideae</taxon>
        <taxon>Cissampelideae</taxon>
        <taxon>Stephania</taxon>
    </lineage>
</organism>
<feature type="region of interest" description="Disordered" evidence="1">
    <location>
        <begin position="64"/>
        <end position="86"/>
    </location>
</feature>
<dbReference type="EMBL" id="JBBNAG010000009">
    <property type="protein sequence ID" value="KAK9105282.1"/>
    <property type="molecule type" value="Genomic_DNA"/>
</dbReference>
<comment type="caution">
    <text evidence="2">The sequence shown here is derived from an EMBL/GenBank/DDBJ whole genome shotgun (WGS) entry which is preliminary data.</text>
</comment>
<dbReference type="Proteomes" id="UP001419268">
    <property type="component" value="Unassembled WGS sequence"/>
</dbReference>
<dbReference type="AlphaFoldDB" id="A0AAP0I0R2"/>
<evidence type="ECO:0000313" key="2">
    <source>
        <dbReference type="EMBL" id="KAK9105282.1"/>
    </source>
</evidence>